<dbReference type="EMBL" id="VFJB01000005">
    <property type="protein sequence ID" value="KAA0258235.1"/>
    <property type="molecule type" value="Genomic_DNA"/>
</dbReference>
<dbReference type="RefSeq" id="WP_149266555.1">
    <property type="nucleotide sequence ID" value="NZ_VFJB01000005.1"/>
</dbReference>
<evidence type="ECO:0000313" key="4">
    <source>
        <dbReference type="Proteomes" id="UP000322876"/>
    </source>
</evidence>
<dbReference type="Gene3D" id="3.40.50.2300">
    <property type="match status" value="1"/>
</dbReference>
<dbReference type="PANTHER" id="PTHR43228:SF1">
    <property type="entry name" value="TWO-COMPONENT RESPONSE REGULATOR ARR22"/>
    <property type="match status" value="1"/>
</dbReference>
<evidence type="ECO:0000313" key="3">
    <source>
        <dbReference type="EMBL" id="KAA0258235.1"/>
    </source>
</evidence>
<sequence>MKLSNAVKKAKILIVDDQVLSQKIMADMLRNYGFQNVMTVSSGEQAIELFKTSKFDILLVDLNMEGMSGVELIKKIRSEQSDVVLNIPIIVITSFTDLDIVKNVIAFDVSDFIVKPPRPTILFERVVNAIGKHKQVQSPSFYEELDVYVDIENKKFKSGEKKDFEFDLEIRSEEIVEEQSEVKSSDGVKEMVIDDVKPGMTLAEDIFNRNGKLLLKNGTLLTQTYINLLMDKKYLLNMEYVKVRYNEVNNE</sequence>
<organism evidence="3 4">
    <name type="scientific">Deferribacter autotrophicus</name>
    <dbReference type="NCBI Taxonomy" id="500465"/>
    <lineage>
        <taxon>Bacteria</taxon>
        <taxon>Pseudomonadati</taxon>
        <taxon>Deferribacterota</taxon>
        <taxon>Deferribacteres</taxon>
        <taxon>Deferribacterales</taxon>
        <taxon>Deferribacteraceae</taxon>
        <taxon>Deferribacter</taxon>
    </lineage>
</organism>
<feature type="modified residue" description="4-aspartylphosphate" evidence="1">
    <location>
        <position position="61"/>
    </location>
</feature>
<keyword evidence="1" id="KW-0597">Phosphoprotein</keyword>
<protein>
    <submittedName>
        <fullName evidence="3">Response regulator</fullName>
    </submittedName>
</protein>
<dbReference type="OrthoDB" id="9800897at2"/>
<dbReference type="Pfam" id="PF00072">
    <property type="entry name" value="Response_reg"/>
    <property type="match status" value="1"/>
</dbReference>
<keyword evidence="4" id="KW-1185">Reference proteome</keyword>
<dbReference type="SUPFAM" id="SSF52172">
    <property type="entry name" value="CheY-like"/>
    <property type="match status" value="1"/>
</dbReference>
<dbReference type="PANTHER" id="PTHR43228">
    <property type="entry name" value="TWO-COMPONENT RESPONSE REGULATOR"/>
    <property type="match status" value="1"/>
</dbReference>
<reference evidence="3 4" key="1">
    <citation type="submission" date="2019-06" db="EMBL/GenBank/DDBJ databases">
        <title>Genomic insights into carbon and energy metabolism of Deferribacter autotrophicus revealed new metabolic traits in the phylum Deferribacteres.</title>
        <authorList>
            <person name="Slobodkin A.I."/>
            <person name="Slobodkina G.B."/>
            <person name="Allioux M."/>
            <person name="Alain K."/>
            <person name="Jebbar M."/>
            <person name="Shadrin V."/>
            <person name="Kublanov I.V."/>
            <person name="Toshchakov S.V."/>
            <person name="Bonch-Osmolovskaya E.A."/>
        </authorList>
    </citation>
    <scope>NUCLEOTIDE SEQUENCE [LARGE SCALE GENOMIC DNA]</scope>
    <source>
        <strain evidence="3 4">SL50</strain>
    </source>
</reference>
<dbReference type="InterPro" id="IPR052048">
    <property type="entry name" value="ST_Response_Regulator"/>
</dbReference>
<gene>
    <name evidence="3" type="ORF">FHQ18_07530</name>
</gene>
<comment type="caution">
    <text evidence="3">The sequence shown here is derived from an EMBL/GenBank/DDBJ whole genome shotgun (WGS) entry which is preliminary data.</text>
</comment>
<proteinExistence type="predicted"/>
<dbReference type="PROSITE" id="PS50110">
    <property type="entry name" value="RESPONSE_REGULATORY"/>
    <property type="match status" value="1"/>
</dbReference>
<feature type="domain" description="Response regulatory" evidence="2">
    <location>
        <begin position="11"/>
        <end position="130"/>
    </location>
</feature>
<dbReference type="GO" id="GO:0000160">
    <property type="term" value="P:phosphorelay signal transduction system"/>
    <property type="evidence" value="ECO:0007669"/>
    <property type="project" value="InterPro"/>
</dbReference>
<name>A0A5A8F5B7_9BACT</name>
<dbReference type="SMART" id="SM00448">
    <property type="entry name" value="REC"/>
    <property type="match status" value="1"/>
</dbReference>
<dbReference type="InterPro" id="IPR001789">
    <property type="entry name" value="Sig_transdc_resp-reg_receiver"/>
</dbReference>
<dbReference type="CDD" id="cd00156">
    <property type="entry name" value="REC"/>
    <property type="match status" value="1"/>
</dbReference>
<dbReference type="InterPro" id="IPR011006">
    <property type="entry name" value="CheY-like_superfamily"/>
</dbReference>
<evidence type="ECO:0000256" key="1">
    <source>
        <dbReference type="PROSITE-ProRule" id="PRU00169"/>
    </source>
</evidence>
<dbReference type="Proteomes" id="UP000322876">
    <property type="component" value="Unassembled WGS sequence"/>
</dbReference>
<accession>A0A5A8F5B7</accession>
<dbReference type="AlphaFoldDB" id="A0A5A8F5B7"/>
<evidence type="ECO:0000259" key="2">
    <source>
        <dbReference type="PROSITE" id="PS50110"/>
    </source>
</evidence>